<keyword evidence="8" id="KW-0648">Protein biosynthesis</keyword>
<evidence type="ECO:0000313" key="12">
    <source>
        <dbReference type="Proteomes" id="UP001497623"/>
    </source>
</evidence>
<comment type="caution">
    <text evidence="11">The sequence shown here is derived from an EMBL/GenBank/DDBJ whole genome shotgun (WGS) entry which is preliminary data.</text>
</comment>
<evidence type="ECO:0000256" key="5">
    <source>
        <dbReference type="ARBA" id="ARBA00022741"/>
    </source>
</evidence>
<evidence type="ECO:0000256" key="1">
    <source>
        <dbReference type="ARBA" id="ARBA00001946"/>
    </source>
</evidence>
<evidence type="ECO:0000259" key="10">
    <source>
        <dbReference type="PROSITE" id="PS51483"/>
    </source>
</evidence>
<dbReference type="GO" id="GO:0000287">
    <property type="term" value="F:magnesium ion binding"/>
    <property type="evidence" value="ECO:0007669"/>
    <property type="project" value="InterPro"/>
</dbReference>
<keyword evidence="12" id="KW-1185">Reference proteome</keyword>
<keyword evidence="5" id="KW-0547">Nucleotide-binding</keyword>
<dbReference type="Gene3D" id="3.30.930.10">
    <property type="entry name" value="Bira Bifunctional Protein, Domain 2"/>
    <property type="match status" value="1"/>
</dbReference>
<dbReference type="SMART" id="SM00874">
    <property type="entry name" value="B5"/>
    <property type="match status" value="1"/>
</dbReference>
<dbReference type="AlphaFoldDB" id="A0AAV2PUJ6"/>
<evidence type="ECO:0000313" key="11">
    <source>
        <dbReference type="EMBL" id="CAL4064462.1"/>
    </source>
</evidence>
<keyword evidence="3" id="KW-0436">Ligase</keyword>
<evidence type="ECO:0000256" key="8">
    <source>
        <dbReference type="ARBA" id="ARBA00022917"/>
    </source>
</evidence>
<gene>
    <name evidence="11" type="ORF">MNOR_LOCUS4111</name>
</gene>
<dbReference type="CDD" id="cd00769">
    <property type="entry name" value="PheRS_beta_core"/>
    <property type="match status" value="1"/>
</dbReference>
<evidence type="ECO:0000256" key="2">
    <source>
        <dbReference type="ARBA" id="ARBA00012814"/>
    </source>
</evidence>
<feature type="non-terminal residue" evidence="11">
    <location>
        <position position="617"/>
    </location>
</feature>
<evidence type="ECO:0000256" key="4">
    <source>
        <dbReference type="ARBA" id="ARBA00022723"/>
    </source>
</evidence>
<dbReference type="GO" id="GO:0004826">
    <property type="term" value="F:phenylalanine-tRNA ligase activity"/>
    <property type="evidence" value="ECO:0007669"/>
    <property type="project" value="UniProtKB-EC"/>
</dbReference>
<evidence type="ECO:0000256" key="7">
    <source>
        <dbReference type="ARBA" id="ARBA00022842"/>
    </source>
</evidence>
<dbReference type="GO" id="GO:0005524">
    <property type="term" value="F:ATP binding"/>
    <property type="evidence" value="ECO:0007669"/>
    <property type="project" value="UniProtKB-KW"/>
</dbReference>
<protein>
    <recommendedName>
        <fullName evidence="2">phenylalanine--tRNA ligase</fullName>
        <ecNumber evidence="2">6.1.1.20</ecNumber>
    </recommendedName>
</protein>
<dbReference type="Gene3D" id="3.30.56.10">
    <property type="match status" value="1"/>
</dbReference>
<evidence type="ECO:0000256" key="3">
    <source>
        <dbReference type="ARBA" id="ARBA00022598"/>
    </source>
</evidence>
<dbReference type="SUPFAM" id="SSF55681">
    <property type="entry name" value="Class II aaRS and biotin synthetases"/>
    <property type="match status" value="1"/>
</dbReference>
<reference evidence="11 12" key="1">
    <citation type="submission" date="2024-05" db="EMBL/GenBank/DDBJ databases">
        <authorList>
            <person name="Wallberg A."/>
        </authorList>
    </citation>
    <scope>NUCLEOTIDE SEQUENCE [LARGE SCALE GENOMIC DNA]</scope>
</reference>
<dbReference type="EMBL" id="CAXKWB010001491">
    <property type="protein sequence ID" value="CAL4064462.1"/>
    <property type="molecule type" value="Genomic_DNA"/>
</dbReference>
<keyword evidence="9" id="KW-0030">Aminoacyl-tRNA synthetase</keyword>
<sequence length="617" mass="70061">MVILTKTKFPKSDLSVLIKHAHHPFLKKISHRKSPGQRRMILPGLSIKEESFLEMICCMQTSAKFNKLSLKFNELPKIVARSFDKYFSFISEDVEKCFIHSCSSSIETKSFYHYLLPRYVLFIKNRHKILLLIVTSMMPLNPYSLSVELLFEDFTQNVFYENFLVFQKRLFVFTIPLRIFFGIGSFNIDCGKPVKTSILIYFAKVPKEIGFFTSSISDVHKDGARLRNYIYEIVLLMNIFASDPLKAVKMAPKRATVASKLAIVLALKVNIYGKCTVFVGFQIPLGTFNIHMLGGYTLMPINMRFQQFPGRRIENLTRRRTQSSASTPYSETDAIDQTMCSIVALPRCLLLFSTPQSTLMKIFKIPSPRYDILHPCDIAEDFGVAYGFDKLADNKEIPKTNTIGQEYELNYLSDKLRHLMAQNNYSEAATFSLCSQADMGEKMRVKLKEKDFVKIGNPKTIDTEALRITLLPGILKTVAANKHIPLPLRMFEVSDIVLPESEPSLSRGTGARNERHLVAINYNVRAGMEIVQGLLDNIMVGLRVPFTEDEGPKGYYLQGNDHPSYFPGFCGDVVVNSKVVGRIGLIHPEVITNFNLNNPAAALEINLEKLWKITNFS</sequence>
<keyword evidence="6" id="KW-0067">ATP-binding</keyword>
<dbReference type="GO" id="GO:0003723">
    <property type="term" value="F:RNA binding"/>
    <property type="evidence" value="ECO:0007669"/>
    <property type="project" value="InterPro"/>
</dbReference>
<dbReference type="SUPFAM" id="SSF46955">
    <property type="entry name" value="Putative DNA-binding domain"/>
    <property type="match status" value="1"/>
</dbReference>
<dbReference type="InterPro" id="IPR005147">
    <property type="entry name" value="tRNA_synthase_B5-dom"/>
</dbReference>
<dbReference type="GO" id="GO:0009328">
    <property type="term" value="C:phenylalanine-tRNA ligase complex"/>
    <property type="evidence" value="ECO:0007669"/>
    <property type="project" value="TreeGrafter"/>
</dbReference>
<proteinExistence type="predicted"/>
<dbReference type="PANTHER" id="PTHR10947:SF0">
    <property type="entry name" value="PHENYLALANINE--TRNA LIGASE BETA SUBUNIT"/>
    <property type="match status" value="1"/>
</dbReference>
<dbReference type="Proteomes" id="UP001497623">
    <property type="component" value="Unassembled WGS sequence"/>
</dbReference>
<keyword evidence="4" id="KW-0479">Metal-binding</keyword>
<dbReference type="InterPro" id="IPR045864">
    <property type="entry name" value="aa-tRNA-synth_II/BPL/LPL"/>
</dbReference>
<comment type="cofactor">
    <cofactor evidence="1">
        <name>Mg(2+)</name>
        <dbReference type="ChEBI" id="CHEBI:18420"/>
    </cofactor>
</comment>
<accession>A0AAV2PUJ6</accession>
<dbReference type="EC" id="6.1.1.20" evidence="2"/>
<dbReference type="InterPro" id="IPR045060">
    <property type="entry name" value="Phe-tRNA-ligase_IIc_bsu"/>
</dbReference>
<name>A0AAV2PUJ6_MEGNR</name>
<dbReference type="InterPro" id="IPR009061">
    <property type="entry name" value="DNA-bd_dom_put_sf"/>
</dbReference>
<dbReference type="Pfam" id="PF17759">
    <property type="entry name" value="tRNA_synthFbeta"/>
    <property type="match status" value="1"/>
</dbReference>
<evidence type="ECO:0000256" key="9">
    <source>
        <dbReference type="ARBA" id="ARBA00023146"/>
    </source>
</evidence>
<feature type="domain" description="B5" evidence="10">
    <location>
        <begin position="309"/>
        <end position="393"/>
    </location>
</feature>
<keyword evidence="7" id="KW-0460">Magnesium</keyword>
<evidence type="ECO:0000256" key="6">
    <source>
        <dbReference type="ARBA" id="ARBA00022840"/>
    </source>
</evidence>
<dbReference type="GO" id="GO:0006432">
    <property type="term" value="P:phenylalanyl-tRNA aminoacylation"/>
    <property type="evidence" value="ECO:0007669"/>
    <property type="project" value="InterPro"/>
</dbReference>
<dbReference type="PANTHER" id="PTHR10947">
    <property type="entry name" value="PHENYLALANYL-TRNA SYNTHETASE BETA CHAIN AND LEUCINE-RICH REPEAT-CONTAINING PROTEIN 47"/>
    <property type="match status" value="1"/>
</dbReference>
<dbReference type="InterPro" id="IPR041616">
    <property type="entry name" value="PheRS_beta_core"/>
</dbReference>
<organism evidence="11 12">
    <name type="scientific">Meganyctiphanes norvegica</name>
    <name type="common">Northern krill</name>
    <name type="synonym">Thysanopoda norvegica</name>
    <dbReference type="NCBI Taxonomy" id="48144"/>
    <lineage>
        <taxon>Eukaryota</taxon>
        <taxon>Metazoa</taxon>
        <taxon>Ecdysozoa</taxon>
        <taxon>Arthropoda</taxon>
        <taxon>Crustacea</taxon>
        <taxon>Multicrustacea</taxon>
        <taxon>Malacostraca</taxon>
        <taxon>Eumalacostraca</taxon>
        <taxon>Eucarida</taxon>
        <taxon>Euphausiacea</taxon>
        <taxon>Euphausiidae</taxon>
        <taxon>Meganyctiphanes</taxon>
    </lineage>
</organism>
<dbReference type="PROSITE" id="PS51483">
    <property type="entry name" value="B5"/>
    <property type="match status" value="1"/>
</dbReference>